<dbReference type="Proteomes" id="UP000663823">
    <property type="component" value="Unassembled WGS sequence"/>
</dbReference>
<evidence type="ECO:0000256" key="1">
    <source>
        <dbReference type="SAM" id="MobiDB-lite"/>
    </source>
</evidence>
<feature type="region of interest" description="Disordered" evidence="1">
    <location>
        <begin position="330"/>
        <end position="421"/>
    </location>
</feature>
<sequence>MYQCIIPPRIFLAVGVGLLTFSLVLGWISFSVPDWLQYYERSGLTNLTKRDSNNENNLQNDLFIDLKKFGLWHKCIFSIRSNDFICTLWNNDTPSFVRVAQVLVPFGLSLECLALLSAIIGFMSRRTFNTTVLFSALFAFLSFIFTTIGVTVFATESMVYVERLRLDDNDYPRRWAMWLFIPNLILTFVASLCFILASIFNWCDYRSMHATGILSHTVDKYGGSVLKAPSDSTNLTSGTKKQHQIIGQDYPNTCYQINGSHNNQNPLGYPPPPSYGAPMHQYAGTTNVPNPTFQTTQGLFGYSRPPSPMYPHSTIDPYHPRHYMTENSEMEELARMSGSRRHSRSCRHSSHRSRSRSPRENTSTGNNTQDNNNNIKQPQFIPIPVPYYQPPTQPPAQPTVQTLNTPSNNNNNNNNINNNNQPISYIIPQPKQQFIEEYIQPTAKPTNMLTYYPEQPSLLVQNPTQPVYTIAYRANNGGNVLASNILTGPAATTYVTATRDQITEINSLNNESDNEENRCRTVPRQRNLKKIKASEVWTWRKL</sequence>
<proteinExistence type="predicted"/>
<dbReference type="Proteomes" id="UP000663854">
    <property type="component" value="Unassembled WGS sequence"/>
</dbReference>
<evidence type="ECO:0000313" key="6">
    <source>
        <dbReference type="EMBL" id="CAF1467483.1"/>
    </source>
</evidence>
<keyword evidence="9" id="KW-1185">Reference proteome</keyword>
<feature type="compositionally biased region" description="Low complexity" evidence="1">
    <location>
        <begin position="408"/>
        <end position="420"/>
    </location>
</feature>
<feature type="compositionally biased region" description="Basic residues" evidence="1">
    <location>
        <begin position="338"/>
        <end position="356"/>
    </location>
</feature>
<dbReference type="EMBL" id="CAJNOH010000727">
    <property type="protein sequence ID" value="CAF1112495.1"/>
    <property type="molecule type" value="Genomic_DNA"/>
</dbReference>
<feature type="transmembrane region" description="Helical" evidence="2">
    <location>
        <begin position="175"/>
        <end position="200"/>
    </location>
</feature>
<dbReference type="EMBL" id="CAJOBE010000787">
    <property type="protein sequence ID" value="CAF3684999.1"/>
    <property type="molecule type" value="Genomic_DNA"/>
</dbReference>
<dbReference type="EMBL" id="CAJNOO010001045">
    <property type="protein sequence ID" value="CAF1085624.1"/>
    <property type="molecule type" value="Genomic_DNA"/>
</dbReference>
<dbReference type="Gene3D" id="1.20.140.150">
    <property type="match status" value="1"/>
</dbReference>
<dbReference type="Proteomes" id="UP000663882">
    <property type="component" value="Unassembled WGS sequence"/>
</dbReference>
<dbReference type="EMBL" id="CAJNOL010002144">
    <property type="protein sequence ID" value="CAF1467483.1"/>
    <property type="molecule type" value="Genomic_DNA"/>
</dbReference>
<dbReference type="OrthoDB" id="10033008at2759"/>
<comment type="caution">
    <text evidence="6">The sequence shown here is derived from an EMBL/GenBank/DDBJ whole genome shotgun (WGS) entry which is preliminary data.</text>
</comment>
<dbReference type="EMBL" id="CAJOAX010001075">
    <property type="protein sequence ID" value="CAF3682857.1"/>
    <property type="molecule type" value="Genomic_DNA"/>
</dbReference>
<keyword evidence="2" id="KW-0812">Transmembrane</keyword>
<protein>
    <submittedName>
        <fullName evidence="6">Uncharacterized protein</fullName>
    </submittedName>
</protein>
<keyword evidence="2" id="KW-0472">Membrane</keyword>
<keyword evidence="2" id="KW-1133">Transmembrane helix</keyword>
<dbReference type="Proteomes" id="UP000663870">
    <property type="component" value="Unassembled WGS sequence"/>
</dbReference>
<name>A0A815QSB4_9BILA</name>
<evidence type="ECO:0000313" key="4">
    <source>
        <dbReference type="EMBL" id="CAF1112495.1"/>
    </source>
</evidence>
<accession>A0A815QSB4</accession>
<dbReference type="AlphaFoldDB" id="A0A815QSB4"/>
<evidence type="ECO:0000313" key="3">
    <source>
        <dbReference type="EMBL" id="CAF1085624.1"/>
    </source>
</evidence>
<feature type="compositionally biased region" description="Pro residues" evidence="1">
    <location>
        <begin position="381"/>
        <end position="397"/>
    </location>
</feature>
<feature type="transmembrane region" description="Helical" evidence="2">
    <location>
        <begin position="99"/>
        <end position="120"/>
    </location>
</feature>
<dbReference type="Proteomes" id="UP000663889">
    <property type="component" value="Unassembled WGS sequence"/>
</dbReference>
<evidence type="ECO:0000313" key="8">
    <source>
        <dbReference type="EMBL" id="CAF3684999.1"/>
    </source>
</evidence>
<organism evidence="6 9">
    <name type="scientific">Rotaria sordida</name>
    <dbReference type="NCBI Taxonomy" id="392033"/>
    <lineage>
        <taxon>Eukaryota</taxon>
        <taxon>Metazoa</taxon>
        <taxon>Spiralia</taxon>
        <taxon>Gnathifera</taxon>
        <taxon>Rotifera</taxon>
        <taxon>Eurotatoria</taxon>
        <taxon>Bdelloidea</taxon>
        <taxon>Philodinida</taxon>
        <taxon>Philodinidae</taxon>
        <taxon>Rotaria</taxon>
    </lineage>
</organism>
<reference evidence="6" key="1">
    <citation type="submission" date="2021-02" db="EMBL/GenBank/DDBJ databases">
        <authorList>
            <person name="Nowell W R."/>
        </authorList>
    </citation>
    <scope>NUCLEOTIDE SEQUENCE</scope>
</reference>
<evidence type="ECO:0000313" key="5">
    <source>
        <dbReference type="EMBL" id="CAF1145927.1"/>
    </source>
</evidence>
<evidence type="ECO:0000313" key="7">
    <source>
        <dbReference type="EMBL" id="CAF3682857.1"/>
    </source>
</evidence>
<dbReference type="EMBL" id="CAJNOU010001071">
    <property type="protein sequence ID" value="CAF1145927.1"/>
    <property type="molecule type" value="Genomic_DNA"/>
</dbReference>
<gene>
    <name evidence="8" type="ORF">FNK824_LOCUS8113</name>
    <name evidence="6" type="ORF">JXQ802_LOCUS38533</name>
    <name evidence="7" type="ORF">OTI717_LOCUS11343</name>
    <name evidence="4" type="ORF">PYM288_LOCUS20261</name>
    <name evidence="3" type="ORF">RFH988_LOCUS18528</name>
    <name evidence="5" type="ORF">SEV965_LOCUS18182</name>
</gene>
<evidence type="ECO:0000256" key="2">
    <source>
        <dbReference type="SAM" id="Phobius"/>
    </source>
</evidence>
<feature type="transmembrane region" description="Helical" evidence="2">
    <location>
        <begin position="132"/>
        <end position="155"/>
    </location>
</feature>
<feature type="compositionally biased region" description="Low complexity" evidence="1">
    <location>
        <begin position="361"/>
        <end position="380"/>
    </location>
</feature>
<evidence type="ECO:0000313" key="9">
    <source>
        <dbReference type="Proteomes" id="UP000663870"/>
    </source>
</evidence>
<dbReference type="Proteomes" id="UP000663874">
    <property type="component" value="Unassembled WGS sequence"/>
</dbReference>
<feature type="transmembrane region" description="Helical" evidence="2">
    <location>
        <begin position="12"/>
        <end position="30"/>
    </location>
</feature>